<organism evidence="2 3">
    <name type="scientific">Spirosoma foliorum</name>
    <dbReference type="NCBI Taxonomy" id="2710596"/>
    <lineage>
        <taxon>Bacteria</taxon>
        <taxon>Pseudomonadati</taxon>
        <taxon>Bacteroidota</taxon>
        <taxon>Cytophagia</taxon>
        <taxon>Cytophagales</taxon>
        <taxon>Cytophagaceae</taxon>
        <taxon>Spirosoma</taxon>
    </lineage>
</organism>
<accession>A0A7G5H1M7</accession>
<keyword evidence="1" id="KW-0732">Signal</keyword>
<dbReference type="KEGG" id="sfol:H3H32_09060"/>
<dbReference type="Proteomes" id="UP000515369">
    <property type="component" value="Chromosome"/>
</dbReference>
<evidence type="ECO:0008006" key="4">
    <source>
        <dbReference type="Google" id="ProtNLM"/>
    </source>
</evidence>
<feature type="signal peptide" evidence="1">
    <location>
        <begin position="1"/>
        <end position="23"/>
    </location>
</feature>
<evidence type="ECO:0000256" key="1">
    <source>
        <dbReference type="SAM" id="SignalP"/>
    </source>
</evidence>
<dbReference type="EMBL" id="CP059732">
    <property type="protein sequence ID" value="QMW05019.1"/>
    <property type="molecule type" value="Genomic_DNA"/>
</dbReference>
<keyword evidence="3" id="KW-1185">Reference proteome</keyword>
<feature type="chain" id="PRO_5029013021" description="Secreted protein" evidence="1">
    <location>
        <begin position="24"/>
        <end position="86"/>
    </location>
</feature>
<reference evidence="2 3" key="1">
    <citation type="submission" date="2020-07" db="EMBL/GenBank/DDBJ databases">
        <title>Spirosoma foliorum sp. nov., isolated from the leaves on the Nejang mountain Korea, Republic of.</title>
        <authorList>
            <person name="Ho H."/>
            <person name="Lee Y.-J."/>
            <person name="Nurcahyanto D.-A."/>
            <person name="Kim S.-G."/>
        </authorList>
    </citation>
    <scope>NUCLEOTIDE SEQUENCE [LARGE SCALE GENOMIC DNA]</scope>
    <source>
        <strain evidence="2 3">PL0136</strain>
    </source>
</reference>
<dbReference type="AlphaFoldDB" id="A0A7G5H1M7"/>
<evidence type="ECO:0000313" key="2">
    <source>
        <dbReference type="EMBL" id="QMW05019.1"/>
    </source>
</evidence>
<sequence length="86" mass="9388">MKGLLLPSCIYILCSVISFGQGAAPRTHHSSHDNKRPEVATVLVCGSRSANAYHDYECHGLNRCRSGVSLVSEARTMGYVPCKICY</sequence>
<evidence type="ECO:0000313" key="3">
    <source>
        <dbReference type="Proteomes" id="UP000515369"/>
    </source>
</evidence>
<gene>
    <name evidence="2" type="ORF">H3H32_09060</name>
</gene>
<proteinExistence type="predicted"/>
<name>A0A7G5H1M7_9BACT</name>
<dbReference type="RefSeq" id="WP_182462367.1">
    <property type="nucleotide sequence ID" value="NZ_CP059732.1"/>
</dbReference>
<protein>
    <recommendedName>
        <fullName evidence="4">Secreted protein</fullName>
    </recommendedName>
</protein>